<gene>
    <name evidence="2" type="ORF">PRVXT_002682</name>
</gene>
<name>A0AAU7VL18_9FIRM</name>
<reference evidence="2" key="2">
    <citation type="submission" date="2024-06" db="EMBL/GenBank/DDBJ databases">
        <authorList>
            <person name="Petrova K.O."/>
            <person name="Toshchakov S.V."/>
            <person name="Boltjanskaja Y.V."/>
            <person name="Kevbrin V."/>
        </authorList>
    </citation>
    <scope>NUCLEOTIDE SEQUENCE</scope>
    <source>
        <strain evidence="2">Z-910T</strain>
    </source>
</reference>
<dbReference type="EMBL" id="CP158367">
    <property type="protein sequence ID" value="XBX74631.1"/>
    <property type="molecule type" value="Genomic_DNA"/>
</dbReference>
<dbReference type="AlphaFoldDB" id="A0AAU7VL18"/>
<keyword evidence="1" id="KW-0812">Transmembrane</keyword>
<dbReference type="RefSeq" id="WP_350343383.1">
    <property type="nucleotide sequence ID" value="NZ_CP158367.1"/>
</dbReference>
<feature type="transmembrane region" description="Helical" evidence="1">
    <location>
        <begin position="61"/>
        <end position="80"/>
    </location>
</feature>
<keyword evidence="1" id="KW-0472">Membrane</keyword>
<sequence length="160" mass="17982">MCSLALKAVKGERYTIGDIFSTDNNYGKSLGIFVLSVAVVVLFLNLSVALILLLTPFIANILLIIFIACSIFFIFVYWLIADDESFDLSLSSVIVDSILLVRYNFLKIFATLLILILLDIFAIIGTISSFPPLYMTRVITIPLSFLIITQMYLDLNHQEE</sequence>
<accession>A0AAU7VL18</accession>
<feature type="transmembrane region" description="Helical" evidence="1">
    <location>
        <begin position="100"/>
        <end position="122"/>
    </location>
</feature>
<evidence type="ECO:0000313" key="2">
    <source>
        <dbReference type="EMBL" id="XBX74631.1"/>
    </source>
</evidence>
<reference evidence="2" key="1">
    <citation type="journal article" date="2013" name="Extremophiles">
        <title>Proteinivorax tanatarense gen. nov., sp. nov., an anaerobic, haloalkaliphilic, proteolytic bacterium isolated from a decaying algal bloom, and proposal of Proteinivoraceae fam. nov.</title>
        <authorList>
            <person name="Kevbrin V."/>
            <person name="Boltyanskaya Y."/>
            <person name="Zhilina T."/>
            <person name="Kolganova T."/>
            <person name="Lavrentjeva E."/>
            <person name="Kuznetsov B."/>
        </authorList>
    </citation>
    <scope>NUCLEOTIDE SEQUENCE</scope>
    <source>
        <strain evidence="2">Z-910T</strain>
    </source>
</reference>
<proteinExistence type="predicted"/>
<organism evidence="2">
    <name type="scientific">Proteinivorax tanatarense</name>
    <dbReference type="NCBI Taxonomy" id="1260629"/>
    <lineage>
        <taxon>Bacteria</taxon>
        <taxon>Bacillati</taxon>
        <taxon>Bacillota</taxon>
        <taxon>Clostridia</taxon>
        <taxon>Eubacteriales</taxon>
        <taxon>Proteinivoracaceae</taxon>
        <taxon>Proteinivorax</taxon>
    </lineage>
</organism>
<feature type="transmembrane region" description="Helical" evidence="1">
    <location>
        <begin position="30"/>
        <end position="54"/>
    </location>
</feature>
<evidence type="ECO:0000256" key="1">
    <source>
        <dbReference type="SAM" id="Phobius"/>
    </source>
</evidence>
<protein>
    <submittedName>
        <fullName evidence="2">Uncharacterized protein</fullName>
    </submittedName>
</protein>
<keyword evidence="1" id="KW-1133">Transmembrane helix</keyword>